<organism evidence="1 2">
    <name type="scientific">Pseudoalteromonas phenolica</name>
    <dbReference type="NCBI Taxonomy" id="161398"/>
    <lineage>
        <taxon>Bacteria</taxon>
        <taxon>Pseudomonadati</taxon>
        <taxon>Pseudomonadota</taxon>
        <taxon>Gammaproteobacteria</taxon>
        <taxon>Alteromonadales</taxon>
        <taxon>Pseudoalteromonadaceae</taxon>
        <taxon>Pseudoalteromonas</taxon>
    </lineage>
</organism>
<sequence>MDSCNEEVIYHYTSVEVLMNMFNGRNGKSSLWASGANSMNDYLENHWVIEVVKRLPIQKILSGILNRPDLGINAKTIKKYESIYFEDLILDICSNRDSNVITFLSSLSYEKDKLSQWRAYADNGRGVAIGFTKSKLKPFLKANNFRLNDVVYCEKEQYNELERFMYNLIIEDVQNENDNIFESLNDTLLKDDRRLDCLLEWCATYKNPAFAEEKEVRIWCSRKLYREKIEFRHSQGSIIPFMNFSFDASCIAEIVLGPKFTEANEPAYLESFLFHNKLEHVNLISSKATYR</sequence>
<evidence type="ECO:0000313" key="2">
    <source>
        <dbReference type="Proteomes" id="UP000061457"/>
    </source>
</evidence>
<evidence type="ECO:0000313" key="1">
    <source>
        <dbReference type="EMBL" id="ALO43996.1"/>
    </source>
</evidence>
<keyword evidence="2" id="KW-1185">Reference proteome</keyword>
<dbReference type="PATRIC" id="fig|161398.10.peg.3591"/>
<gene>
    <name evidence="1" type="ORF">PP2015_3522</name>
</gene>
<dbReference type="Proteomes" id="UP000061457">
    <property type="component" value="Chromosome II"/>
</dbReference>
<dbReference type="KEGG" id="pphe:PP2015_3522"/>
<evidence type="ECO:0008006" key="3">
    <source>
        <dbReference type="Google" id="ProtNLM"/>
    </source>
</evidence>
<protein>
    <recommendedName>
        <fullName evidence="3">DUF2971 domain-containing protein</fullName>
    </recommendedName>
</protein>
<dbReference type="OrthoDB" id="8550178at2"/>
<reference evidence="1 2" key="1">
    <citation type="submission" date="2015-11" db="EMBL/GenBank/DDBJ databases">
        <authorList>
            <person name="Zhang Y."/>
            <person name="Guo Z."/>
        </authorList>
    </citation>
    <scope>NUCLEOTIDE SEQUENCE [LARGE SCALE GENOMIC DNA]</scope>
    <source>
        <strain evidence="1 2">KCTC 12086</strain>
    </source>
</reference>
<dbReference type="EMBL" id="CP013188">
    <property type="protein sequence ID" value="ALO43996.1"/>
    <property type="molecule type" value="Genomic_DNA"/>
</dbReference>
<name>A0A0S2K6L3_9GAMM</name>
<proteinExistence type="predicted"/>
<accession>A0A0S2K6L3</accession>
<dbReference type="Pfam" id="PF11185">
    <property type="entry name" value="DUF2971"/>
    <property type="match status" value="1"/>
</dbReference>
<dbReference type="AlphaFoldDB" id="A0A0S2K6L3"/>
<dbReference type="InterPro" id="IPR021352">
    <property type="entry name" value="DUF2971"/>
</dbReference>
<dbReference type="RefSeq" id="WP_058031878.1">
    <property type="nucleotide sequence ID" value="NZ_CP013188.1"/>
</dbReference>